<evidence type="ECO:0000313" key="1">
    <source>
        <dbReference type="EMBL" id="HJA89204.1"/>
    </source>
</evidence>
<dbReference type="EMBL" id="DWYW01000004">
    <property type="protein sequence ID" value="HJA89204.1"/>
    <property type="molecule type" value="Genomic_DNA"/>
</dbReference>
<reference evidence="1" key="1">
    <citation type="journal article" date="2021" name="PeerJ">
        <title>Extensive microbial diversity within the chicken gut microbiome revealed by metagenomics and culture.</title>
        <authorList>
            <person name="Gilroy R."/>
            <person name="Ravi A."/>
            <person name="Getino M."/>
            <person name="Pursley I."/>
            <person name="Horton D.L."/>
            <person name="Alikhan N.F."/>
            <person name="Baker D."/>
            <person name="Gharbi K."/>
            <person name="Hall N."/>
            <person name="Watson M."/>
            <person name="Adriaenssens E.M."/>
            <person name="Foster-Nyarko E."/>
            <person name="Jarju S."/>
            <person name="Secka A."/>
            <person name="Antonio M."/>
            <person name="Oren A."/>
            <person name="Chaudhuri R.R."/>
            <person name="La Ragione R."/>
            <person name="Hildebrand F."/>
            <person name="Pallen M.J."/>
        </authorList>
    </citation>
    <scope>NUCLEOTIDE SEQUENCE</scope>
    <source>
        <strain evidence="1">CHK171-505</strain>
    </source>
</reference>
<accession>A0A9D2KWG7</accession>
<comment type="caution">
    <text evidence="1">The sequence shown here is derived from an EMBL/GenBank/DDBJ whole genome shotgun (WGS) entry which is preliminary data.</text>
</comment>
<sequence>MFTVDDVNYTLKFNRQKSNAIERQSGKSLMAEFNQTGGLIPVWLIEIMFAAALVEETDNKPIKGQKALDICGQVLEANGYKSTVTAVVNKYTDDMGFMFR</sequence>
<reference evidence="1" key="2">
    <citation type="submission" date="2021-04" db="EMBL/GenBank/DDBJ databases">
        <authorList>
            <person name="Gilroy R."/>
        </authorList>
    </citation>
    <scope>NUCLEOTIDE SEQUENCE</scope>
    <source>
        <strain evidence="1">CHK171-505</strain>
    </source>
</reference>
<evidence type="ECO:0000313" key="2">
    <source>
        <dbReference type="Proteomes" id="UP000886856"/>
    </source>
</evidence>
<dbReference type="AlphaFoldDB" id="A0A9D2KWG7"/>
<organism evidence="1 2">
    <name type="scientific">Candidatus Jeotgalibaca merdavium</name>
    <dbReference type="NCBI Taxonomy" id="2838627"/>
    <lineage>
        <taxon>Bacteria</taxon>
        <taxon>Bacillati</taxon>
        <taxon>Bacillota</taxon>
        <taxon>Bacilli</taxon>
        <taxon>Lactobacillales</taxon>
        <taxon>Carnobacteriaceae</taxon>
        <taxon>Jeotgalibaca</taxon>
    </lineage>
</organism>
<name>A0A9D2KWG7_9LACT</name>
<gene>
    <name evidence="1" type="ORF">H9948_00240</name>
</gene>
<proteinExistence type="predicted"/>
<protein>
    <submittedName>
        <fullName evidence="1">Uncharacterized protein</fullName>
    </submittedName>
</protein>
<dbReference type="Proteomes" id="UP000886856">
    <property type="component" value="Unassembled WGS sequence"/>
</dbReference>